<evidence type="ECO:0000256" key="5">
    <source>
        <dbReference type="ARBA" id="ARBA00023136"/>
    </source>
</evidence>
<keyword evidence="4 7" id="KW-1133">Transmembrane helix</keyword>
<evidence type="ECO:0000256" key="2">
    <source>
        <dbReference type="ARBA" id="ARBA00010487"/>
    </source>
</evidence>
<dbReference type="InterPro" id="IPR006876">
    <property type="entry name" value="LMBR1-like_membr_prot"/>
</dbReference>
<feature type="transmembrane region" description="Helical" evidence="7">
    <location>
        <begin position="520"/>
        <end position="539"/>
    </location>
</feature>
<comment type="similarity">
    <text evidence="2">Belongs to the LIMR family.</text>
</comment>
<dbReference type="OrthoDB" id="203099at2759"/>
<comment type="caution">
    <text evidence="8">The sequence shown here is derived from an EMBL/GenBank/DDBJ whole genome shotgun (WGS) entry which is preliminary data.</text>
</comment>
<comment type="subcellular location">
    <subcellularLocation>
        <location evidence="1">Membrane</location>
        <topology evidence="1">Multi-pass membrane protein</topology>
    </subcellularLocation>
</comment>
<feature type="compositionally biased region" description="Basic and acidic residues" evidence="6">
    <location>
        <begin position="611"/>
        <end position="622"/>
    </location>
</feature>
<dbReference type="PANTHER" id="PTHR21355:SF0">
    <property type="entry name" value="G-PROTEIN COUPLED RECEPTOR-ASSOCIATED PROTEIN LMBRD2"/>
    <property type="match status" value="1"/>
</dbReference>
<feature type="transmembrane region" description="Helical" evidence="7">
    <location>
        <begin position="6"/>
        <end position="21"/>
    </location>
</feature>
<evidence type="ECO:0000256" key="6">
    <source>
        <dbReference type="SAM" id="MobiDB-lite"/>
    </source>
</evidence>
<feature type="transmembrane region" description="Helical" evidence="7">
    <location>
        <begin position="146"/>
        <end position="165"/>
    </location>
</feature>
<feature type="transmembrane region" description="Helical" evidence="7">
    <location>
        <begin position="33"/>
        <end position="52"/>
    </location>
</feature>
<dbReference type="InterPro" id="IPR051584">
    <property type="entry name" value="GPCR-associated_LMBR1"/>
</dbReference>
<dbReference type="Pfam" id="PF04791">
    <property type="entry name" value="LMBR1"/>
    <property type="match status" value="1"/>
</dbReference>
<feature type="transmembrane region" description="Helical" evidence="7">
    <location>
        <begin position="424"/>
        <end position="443"/>
    </location>
</feature>
<organism evidence="8 9">
    <name type="scientific">Hypsibius exemplaris</name>
    <name type="common">Freshwater tardigrade</name>
    <dbReference type="NCBI Taxonomy" id="2072580"/>
    <lineage>
        <taxon>Eukaryota</taxon>
        <taxon>Metazoa</taxon>
        <taxon>Ecdysozoa</taxon>
        <taxon>Tardigrada</taxon>
        <taxon>Eutardigrada</taxon>
        <taxon>Parachela</taxon>
        <taxon>Hypsibioidea</taxon>
        <taxon>Hypsibiidae</taxon>
        <taxon>Hypsibius</taxon>
    </lineage>
</organism>
<feature type="transmembrane region" description="Helical" evidence="7">
    <location>
        <begin position="375"/>
        <end position="393"/>
    </location>
</feature>
<feature type="compositionally biased region" description="Polar residues" evidence="6">
    <location>
        <begin position="689"/>
        <end position="707"/>
    </location>
</feature>
<feature type="region of interest" description="Disordered" evidence="6">
    <location>
        <begin position="611"/>
        <end position="718"/>
    </location>
</feature>
<dbReference type="PANTHER" id="PTHR21355">
    <property type="entry name" value="G-PROTEIN COUPLED RECEPTOR-ASSOCIATED PROTEIN LMBRD2"/>
    <property type="match status" value="1"/>
</dbReference>
<feature type="transmembrane region" description="Helical" evidence="7">
    <location>
        <begin position="177"/>
        <end position="201"/>
    </location>
</feature>
<evidence type="ECO:0000313" key="8">
    <source>
        <dbReference type="EMBL" id="OQV19608.1"/>
    </source>
</evidence>
<evidence type="ECO:0000256" key="3">
    <source>
        <dbReference type="ARBA" id="ARBA00022692"/>
    </source>
</evidence>
<proteinExistence type="inferred from homology"/>
<evidence type="ECO:0000256" key="4">
    <source>
        <dbReference type="ARBA" id="ARBA00022989"/>
    </source>
</evidence>
<gene>
    <name evidence="8" type="ORF">BV898_06382</name>
</gene>
<dbReference type="GO" id="GO:0016020">
    <property type="term" value="C:membrane"/>
    <property type="evidence" value="ECO:0007669"/>
    <property type="project" value="UniProtKB-SubCell"/>
</dbReference>
<sequence length="718" mass="81944">MAALVLGLELILVFLLTLLVLNEYGNWRTQHPIVTVAVFVAWYFSFLIIFIIPMDVSATLYQQCLNATVIPNITEEHFNISDPLLVNECEPPWSYVDPHVLPTLWRVLYWTCQFLSWLLLPLMQSYALAGEFSVGGKLLASLKRNAIYYGTYLLVFGVLLIYVAAKPELHLSWSRLYTLIVTASNTWGLFLLILLLGHGLVDIPRGFWRASSLSFQLAYTQFKLAKVATEKAEADEELDDVLGEVKKAADYIDARHSLRPCLELIISKCPGEIREKLSEAPKTRPPSSTTATVPTQGSLVMLHKRLISAIHRKFRTSSSWLALLEDGFELEDCIRNQPNGDRTFRPTFPVARGQLHSMICTPRIEWFWKCLARQWILKAVAVIIVIFAVMVVWSECTFFVVEPVLSLFAIFVTLAGYHREYFNVELASFFIIAFLSICTYRTVFKIRFFNYYHFAPRHQTDENSLIFGGTLLCRLTPPMCLNFLSLIHMDSHIIKTRTAETAFTRIMGHLDVLPIISEGFNIYFPMLILVLCLATYFRLGTRILNFFGFQQFVDNDDLSVDLVNEGRELMQRERRKRLRAEDTKNRREQLMELVNNTSNFGRVSRFSRREHALSKKGARDSDSGTGSGLRYKNFHNDEPSTASEFGASISGARSSSTLRSLERERQPVSYDLGSIQNESLGQDFRATDRNYQSLSSESANPNASSQFGYPPRNLFDDV</sequence>
<protein>
    <submittedName>
        <fullName evidence="8">LMBR1 domain-containing protein 2</fullName>
    </submittedName>
</protein>
<keyword evidence="3 7" id="KW-0812">Transmembrane</keyword>
<feature type="transmembrane region" description="Helical" evidence="7">
    <location>
        <begin position="399"/>
        <end position="417"/>
    </location>
</feature>
<accession>A0A1W0WWN5</accession>
<keyword evidence="9" id="KW-1185">Reference proteome</keyword>
<dbReference type="AlphaFoldDB" id="A0A1W0WWN5"/>
<keyword evidence="5 7" id="KW-0472">Membrane</keyword>
<dbReference type="EMBL" id="MTYJ01000037">
    <property type="protein sequence ID" value="OQV19608.1"/>
    <property type="molecule type" value="Genomic_DNA"/>
</dbReference>
<dbReference type="Proteomes" id="UP000192578">
    <property type="component" value="Unassembled WGS sequence"/>
</dbReference>
<name>A0A1W0WWN5_HYPEX</name>
<evidence type="ECO:0000313" key="9">
    <source>
        <dbReference type="Proteomes" id="UP000192578"/>
    </source>
</evidence>
<evidence type="ECO:0000256" key="1">
    <source>
        <dbReference type="ARBA" id="ARBA00004141"/>
    </source>
</evidence>
<evidence type="ECO:0000256" key="7">
    <source>
        <dbReference type="SAM" id="Phobius"/>
    </source>
</evidence>
<reference evidence="9" key="1">
    <citation type="submission" date="2017-01" db="EMBL/GenBank/DDBJ databases">
        <title>Comparative genomics of anhydrobiosis in the tardigrade Hypsibius dujardini.</title>
        <authorList>
            <person name="Yoshida Y."/>
            <person name="Koutsovoulos G."/>
            <person name="Laetsch D."/>
            <person name="Stevens L."/>
            <person name="Kumar S."/>
            <person name="Horikawa D."/>
            <person name="Ishino K."/>
            <person name="Komine S."/>
            <person name="Tomita M."/>
            <person name="Blaxter M."/>
            <person name="Arakawa K."/>
        </authorList>
    </citation>
    <scope>NUCLEOTIDE SEQUENCE [LARGE SCALE GENOMIC DNA]</scope>
    <source>
        <strain evidence="9">Z151</strain>
    </source>
</reference>